<proteinExistence type="predicted"/>
<comment type="caution">
    <text evidence="1">The sequence shown here is derived from an EMBL/GenBank/DDBJ whole genome shotgun (WGS) entry which is preliminary data.</text>
</comment>
<name>A0ABW0U858_9BACI</name>
<accession>A0ABW0U858</accession>
<organism evidence="1 2">
    <name type="scientific">Aliibacillus thermotolerans</name>
    <dbReference type="NCBI Taxonomy" id="1834418"/>
    <lineage>
        <taxon>Bacteria</taxon>
        <taxon>Bacillati</taxon>
        <taxon>Bacillota</taxon>
        <taxon>Bacilli</taxon>
        <taxon>Bacillales</taxon>
        <taxon>Bacillaceae</taxon>
        <taxon>Aliibacillus</taxon>
    </lineage>
</organism>
<evidence type="ECO:0000313" key="2">
    <source>
        <dbReference type="Proteomes" id="UP001596143"/>
    </source>
</evidence>
<evidence type="ECO:0000313" key="1">
    <source>
        <dbReference type="EMBL" id="MFC5628969.1"/>
    </source>
</evidence>
<keyword evidence="2" id="KW-1185">Reference proteome</keyword>
<dbReference type="EMBL" id="JBHSPF010000044">
    <property type="protein sequence ID" value="MFC5628969.1"/>
    <property type="molecule type" value="Genomic_DNA"/>
</dbReference>
<gene>
    <name evidence="1" type="ORF">ACFPTR_08800</name>
</gene>
<protein>
    <submittedName>
        <fullName evidence="1">DUF4885 domain-containing protein</fullName>
    </submittedName>
</protein>
<dbReference type="RefSeq" id="WP_270898096.1">
    <property type="nucleotide sequence ID" value="NZ_JBHSPF010000044.1"/>
</dbReference>
<sequence length="245" mass="28577">MNLFFHDLMQSRYDRQLYINMMKKRADSIDYSAEKIHRQYDTVSISQKALDKQNVRTMGSQMNGLDFLNYSLEQDRERLSKTIQDHLYENGIHLEKEESFTIDVSYRFQITVTGLSDKEKAKQIETVLNQTNIGFRLLEHDQTVKSFKNGASVERTQMYDKWHADHFLRQFANTTIEDVSLDQDGKLTGNDQLNELMEKASRGKGELNEYVQAMIAKVRAVLLIGIDHIPNRSATFTYSDELQYP</sequence>
<dbReference type="Proteomes" id="UP001596143">
    <property type="component" value="Unassembled WGS sequence"/>
</dbReference>
<reference evidence="2" key="1">
    <citation type="journal article" date="2019" name="Int. J. Syst. Evol. Microbiol.">
        <title>The Global Catalogue of Microorganisms (GCM) 10K type strain sequencing project: providing services to taxonomists for standard genome sequencing and annotation.</title>
        <authorList>
            <consortium name="The Broad Institute Genomics Platform"/>
            <consortium name="The Broad Institute Genome Sequencing Center for Infectious Disease"/>
            <person name="Wu L."/>
            <person name="Ma J."/>
        </authorList>
    </citation>
    <scope>NUCLEOTIDE SEQUENCE [LARGE SCALE GENOMIC DNA]</scope>
    <source>
        <strain evidence="2">CGMCC 1.15790</strain>
    </source>
</reference>